<protein>
    <recommendedName>
        <fullName evidence="9">tRNA-specific 2-thiouridylase MnmA</fullName>
        <ecNumber evidence="9">2.8.1.13</ecNumber>
    </recommendedName>
</protein>
<evidence type="ECO:0000256" key="8">
    <source>
        <dbReference type="ARBA" id="ARBA00051542"/>
    </source>
</evidence>
<keyword evidence="3 9" id="KW-0819">tRNA processing</keyword>
<evidence type="ECO:0000256" key="9">
    <source>
        <dbReference type="HAMAP-Rule" id="MF_00144"/>
    </source>
</evidence>
<dbReference type="InterPro" id="IPR004506">
    <property type="entry name" value="MnmA-like"/>
</dbReference>
<feature type="region of interest" description="Interaction with tRNA" evidence="9">
    <location>
        <begin position="172"/>
        <end position="174"/>
    </location>
</feature>
<comment type="caution">
    <text evidence="12">The sequence shown here is derived from an EMBL/GenBank/DDBJ whole genome shotgun (WGS) entry which is preliminary data.</text>
</comment>
<keyword evidence="6 9" id="KW-0694">RNA-binding</keyword>
<organism evidence="12 13">
    <name type="scientific">Candidatus Falkowbacteria bacterium RIFCSPLOWO2_02_FULL_45_15</name>
    <dbReference type="NCBI Taxonomy" id="1797988"/>
    <lineage>
        <taxon>Bacteria</taxon>
        <taxon>Candidatus Falkowiibacteriota</taxon>
    </lineage>
</organism>
<dbReference type="Gene3D" id="2.40.30.10">
    <property type="entry name" value="Translation factors"/>
    <property type="match status" value="1"/>
</dbReference>
<dbReference type="Proteomes" id="UP000177878">
    <property type="component" value="Unassembled WGS sequence"/>
</dbReference>
<evidence type="ECO:0000256" key="4">
    <source>
        <dbReference type="ARBA" id="ARBA00022741"/>
    </source>
</evidence>
<gene>
    <name evidence="9" type="primary">mnmA</name>
    <name evidence="12" type="ORF">A3I35_04245</name>
</gene>
<dbReference type="GO" id="GO:0002143">
    <property type="term" value="P:tRNA wobble position uridine thiolation"/>
    <property type="evidence" value="ECO:0007669"/>
    <property type="project" value="TreeGrafter"/>
</dbReference>
<dbReference type="FunFam" id="2.30.30.280:FF:000001">
    <property type="entry name" value="tRNA-specific 2-thiouridylase MnmA"/>
    <property type="match status" value="1"/>
</dbReference>
<comment type="similarity">
    <text evidence="9">Belongs to the MnmA/TRMU family.</text>
</comment>
<comment type="catalytic activity">
    <reaction evidence="8 9">
        <text>S-sulfanyl-L-cysteinyl-[protein] + uridine(34) in tRNA + AH2 + ATP = 2-thiouridine(34) in tRNA + L-cysteinyl-[protein] + A + AMP + diphosphate + H(+)</text>
        <dbReference type="Rhea" id="RHEA:47032"/>
        <dbReference type="Rhea" id="RHEA-COMP:10131"/>
        <dbReference type="Rhea" id="RHEA-COMP:11726"/>
        <dbReference type="Rhea" id="RHEA-COMP:11727"/>
        <dbReference type="Rhea" id="RHEA-COMP:11728"/>
        <dbReference type="ChEBI" id="CHEBI:13193"/>
        <dbReference type="ChEBI" id="CHEBI:15378"/>
        <dbReference type="ChEBI" id="CHEBI:17499"/>
        <dbReference type="ChEBI" id="CHEBI:29950"/>
        <dbReference type="ChEBI" id="CHEBI:30616"/>
        <dbReference type="ChEBI" id="CHEBI:33019"/>
        <dbReference type="ChEBI" id="CHEBI:61963"/>
        <dbReference type="ChEBI" id="CHEBI:65315"/>
        <dbReference type="ChEBI" id="CHEBI:87170"/>
        <dbReference type="ChEBI" id="CHEBI:456215"/>
        <dbReference type="EC" id="2.8.1.13"/>
    </reaction>
</comment>
<keyword evidence="5 9" id="KW-0067">ATP-binding</keyword>
<feature type="binding site" evidence="9">
    <location>
        <begin position="13"/>
        <end position="20"/>
    </location>
    <ligand>
        <name>ATP</name>
        <dbReference type="ChEBI" id="CHEBI:30616"/>
    </ligand>
</feature>
<comment type="subcellular location">
    <subcellularLocation>
        <location evidence="9">Cytoplasm</location>
    </subcellularLocation>
</comment>
<feature type="domain" description="tRNA-specific 2-thiouridylase MnmA-like central" evidence="11">
    <location>
        <begin position="230"/>
        <end position="296"/>
    </location>
</feature>
<evidence type="ECO:0000256" key="7">
    <source>
        <dbReference type="ARBA" id="ARBA00023157"/>
    </source>
</evidence>
<feature type="site" description="Interaction with tRNA" evidence="9">
    <location>
        <position position="127"/>
    </location>
</feature>
<evidence type="ECO:0000256" key="1">
    <source>
        <dbReference type="ARBA" id="ARBA00022555"/>
    </source>
</evidence>
<comment type="function">
    <text evidence="9">Catalyzes the 2-thiolation of uridine at the wobble position (U34) of tRNA, leading to the formation of s(2)U34.</text>
</comment>
<dbReference type="GO" id="GO:0005737">
    <property type="term" value="C:cytoplasm"/>
    <property type="evidence" value="ECO:0007669"/>
    <property type="project" value="UniProtKB-SubCell"/>
</dbReference>
<dbReference type="Pfam" id="PF20258">
    <property type="entry name" value="tRNA_Me_trans_C"/>
    <property type="match status" value="1"/>
</dbReference>
<proteinExistence type="inferred from homology"/>
<dbReference type="InterPro" id="IPR046884">
    <property type="entry name" value="MnmA-like_central"/>
</dbReference>
<feature type="domain" description="tRNA-specific 2-thiouridylase MnmA-like C-terminal" evidence="10">
    <location>
        <begin position="311"/>
        <end position="384"/>
    </location>
</feature>
<evidence type="ECO:0000313" key="13">
    <source>
        <dbReference type="Proteomes" id="UP000177878"/>
    </source>
</evidence>
<evidence type="ECO:0000256" key="6">
    <source>
        <dbReference type="ARBA" id="ARBA00022884"/>
    </source>
</evidence>
<dbReference type="Gene3D" id="2.30.30.280">
    <property type="entry name" value="Adenine nucleotide alpha hydrolases-like domains"/>
    <property type="match status" value="1"/>
</dbReference>
<feature type="active site" description="Cysteine persulfide intermediate" evidence="9">
    <location>
        <position position="222"/>
    </location>
</feature>
<name>A0A1F5RW15_9BACT</name>
<keyword evidence="9" id="KW-0963">Cytoplasm</keyword>
<feature type="binding site" evidence="9">
    <location>
        <position position="39"/>
    </location>
    <ligand>
        <name>ATP</name>
        <dbReference type="ChEBI" id="CHEBI:30616"/>
    </ligand>
</feature>
<evidence type="ECO:0000256" key="2">
    <source>
        <dbReference type="ARBA" id="ARBA00022679"/>
    </source>
</evidence>
<dbReference type="HAMAP" id="MF_00144">
    <property type="entry name" value="tRNA_thiouridyl_MnmA"/>
    <property type="match status" value="1"/>
</dbReference>
<feature type="binding site" evidence="9">
    <location>
        <position position="126"/>
    </location>
    <ligand>
        <name>ATP</name>
        <dbReference type="ChEBI" id="CHEBI:30616"/>
    </ligand>
</feature>
<evidence type="ECO:0000256" key="5">
    <source>
        <dbReference type="ARBA" id="ARBA00022840"/>
    </source>
</evidence>
<dbReference type="PANTHER" id="PTHR11933:SF5">
    <property type="entry name" value="MITOCHONDRIAL TRNA-SPECIFIC 2-THIOURIDYLASE 1"/>
    <property type="match status" value="1"/>
</dbReference>
<sequence length="388" mass="43650">MKNDTKNKEVFVGLSGGVDSSVATALLKQQGHDVTGVFIKIWDERWGNCNWPAERREAMKAAMQLGIPFKTLDLSAEYKKEVADYMVREYKLGRTPNPDVTCNKTIKFGEFLRWALKQGADYIATGHYAIISNDEFLISNQISNPKSITPKKFKTINHKSKIKLLQGVDATKDQSYFLWQLTQSQLKHCLLPIGQYKKSEVRALARKFGLPNAEKPDSQGICFVGKIGLKEFLKKYLKPKRGQALNVKGEVIGYHDGAFFLTLGQRHGFVITKKTTQDKPYYVVGKDVRKNTIVVNQRKVQEIASPAARNDIKIYKVNWIGGEPVVGKKYQARLRHLQKLESCKVKKLKVGVYEIKFGKLPPAAAPGQSLVIYDNDICLGGGIIKNSQ</sequence>
<dbReference type="EC" id="2.8.1.13" evidence="9"/>
<accession>A0A1F5RW15</accession>
<keyword evidence="2 9" id="KW-0808">Transferase</keyword>
<feature type="active site" description="Nucleophile" evidence="9">
    <location>
        <position position="102"/>
    </location>
</feature>
<dbReference type="Pfam" id="PF03054">
    <property type="entry name" value="tRNA_Me_trans"/>
    <property type="match status" value="1"/>
</dbReference>
<keyword evidence="7" id="KW-1015">Disulfide bond</keyword>
<dbReference type="STRING" id="1797988.A3I35_04245"/>
<dbReference type="PANTHER" id="PTHR11933">
    <property type="entry name" value="TRNA 5-METHYLAMINOMETHYL-2-THIOURIDYLATE -METHYLTRANSFERASE"/>
    <property type="match status" value="1"/>
</dbReference>
<keyword evidence="4 9" id="KW-0547">Nucleotide-binding</keyword>
<dbReference type="AlphaFoldDB" id="A0A1F5RW15"/>
<dbReference type="InterPro" id="IPR046885">
    <property type="entry name" value="MnmA-like_C"/>
</dbReference>
<dbReference type="SUPFAM" id="SSF52402">
    <property type="entry name" value="Adenine nucleotide alpha hydrolases-like"/>
    <property type="match status" value="1"/>
</dbReference>
<reference evidence="12 13" key="1">
    <citation type="journal article" date="2016" name="Nat. Commun.">
        <title>Thousands of microbial genomes shed light on interconnected biogeochemical processes in an aquifer system.</title>
        <authorList>
            <person name="Anantharaman K."/>
            <person name="Brown C.T."/>
            <person name="Hug L.A."/>
            <person name="Sharon I."/>
            <person name="Castelle C.J."/>
            <person name="Probst A.J."/>
            <person name="Thomas B.C."/>
            <person name="Singh A."/>
            <person name="Wilkins M.J."/>
            <person name="Karaoz U."/>
            <person name="Brodie E.L."/>
            <person name="Williams K.H."/>
            <person name="Hubbard S.S."/>
            <person name="Banfield J.F."/>
        </authorList>
    </citation>
    <scope>NUCLEOTIDE SEQUENCE [LARGE SCALE GENOMIC DNA]</scope>
</reference>
<dbReference type="InterPro" id="IPR023382">
    <property type="entry name" value="MnmA-like_central_sf"/>
</dbReference>
<evidence type="ECO:0000259" key="10">
    <source>
        <dbReference type="Pfam" id="PF20258"/>
    </source>
</evidence>
<evidence type="ECO:0000259" key="11">
    <source>
        <dbReference type="Pfam" id="PF20259"/>
    </source>
</evidence>
<evidence type="ECO:0000313" key="12">
    <source>
        <dbReference type="EMBL" id="OGF18502.1"/>
    </source>
</evidence>
<feature type="site" description="Interaction with tRNA" evidence="9">
    <location>
        <position position="368"/>
    </location>
</feature>
<dbReference type="Pfam" id="PF20259">
    <property type="entry name" value="tRNA_Me_trans_M"/>
    <property type="match status" value="1"/>
</dbReference>
<dbReference type="EMBL" id="MFFV01000055">
    <property type="protein sequence ID" value="OGF18502.1"/>
    <property type="molecule type" value="Genomic_DNA"/>
</dbReference>
<keyword evidence="1 9" id="KW-0820">tRNA-binding</keyword>
<evidence type="ECO:0000256" key="3">
    <source>
        <dbReference type="ARBA" id="ARBA00022694"/>
    </source>
</evidence>
<dbReference type="GO" id="GO:0005524">
    <property type="term" value="F:ATP binding"/>
    <property type="evidence" value="ECO:0007669"/>
    <property type="project" value="UniProtKB-KW"/>
</dbReference>
<feature type="region of interest" description="Interaction with target base in tRNA" evidence="9">
    <location>
        <begin position="97"/>
        <end position="99"/>
    </location>
</feature>
<dbReference type="GO" id="GO:0103016">
    <property type="term" value="F:tRNA-uridine 2-sulfurtransferase activity"/>
    <property type="evidence" value="ECO:0007669"/>
    <property type="project" value="UniProtKB-EC"/>
</dbReference>
<dbReference type="NCBIfam" id="NF001138">
    <property type="entry name" value="PRK00143.1"/>
    <property type="match status" value="1"/>
</dbReference>
<dbReference type="GO" id="GO:0000049">
    <property type="term" value="F:tRNA binding"/>
    <property type="evidence" value="ECO:0007669"/>
    <property type="project" value="UniProtKB-KW"/>
</dbReference>
<dbReference type="Gene3D" id="3.40.50.620">
    <property type="entry name" value="HUPs"/>
    <property type="match status" value="1"/>
</dbReference>
<dbReference type="InterPro" id="IPR014729">
    <property type="entry name" value="Rossmann-like_a/b/a_fold"/>
</dbReference>
<dbReference type="CDD" id="cd01998">
    <property type="entry name" value="MnmA_TRMU-like"/>
    <property type="match status" value="1"/>
</dbReference>
<comment type="caution">
    <text evidence="9">Lacks conserved residue(s) required for the propagation of feature annotation.</text>
</comment>